<proteinExistence type="predicted"/>
<protein>
    <submittedName>
        <fullName evidence="1">Uncharacterized protein</fullName>
    </submittedName>
</protein>
<organism evidence="1 2">
    <name type="scientific">Methanobacterium bryantii</name>
    <dbReference type="NCBI Taxonomy" id="2161"/>
    <lineage>
        <taxon>Archaea</taxon>
        <taxon>Methanobacteriati</taxon>
        <taxon>Methanobacteriota</taxon>
        <taxon>Methanomada group</taxon>
        <taxon>Methanobacteria</taxon>
        <taxon>Methanobacteriales</taxon>
        <taxon>Methanobacteriaceae</taxon>
        <taxon>Methanobacterium</taxon>
    </lineage>
</organism>
<name>A0A2A2H4H0_METBR</name>
<dbReference type="EMBL" id="LMVM01000023">
    <property type="protein sequence ID" value="PAV04206.1"/>
    <property type="molecule type" value="Genomic_DNA"/>
</dbReference>
<evidence type="ECO:0000313" key="1">
    <source>
        <dbReference type="EMBL" id="PAV04206.1"/>
    </source>
</evidence>
<reference evidence="1 2" key="1">
    <citation type="journal article" date="2017" name="BMC Genomics">
        <title>Genomic analysis of methanogenic archaea reveals a shift towards energy conservation.</title>
        <authorList>
            <person name="Gilmore S.P."/>
            <person name="Henske J.K."/>
            <person name="Sexton J.A."/>
            <person name="Solomon K.V."/>
            <person name="Seppala S."/>
            <person name="Yoo J.I."/>
            <person name="Huyett L.M."/>
            <person name="Pressman A."/>
            <person name="Cogan J.Z."/>
            <person name="Kivenson V."/>
            <person name="Peng X."/>
            <person name="Tan Y."/>
            <person name="Valentine D.L."/>
            <person name="O'Malley M.A."/>
        </authorList>
    </citation>
    <scope>NUCLEOTIDE SEQUENCE [LARGE SCALE GENOMIC DNA]</scope>
    <source>
        <strain evidence="1 2">M.o.H.</strain>
    </source>
</reference>
<accession>A0A2A2H4H0</accession>
<comment type="caution">
    <text evidence="1">The sequence shown here is derived from an EMBL/GenBank/DDBJ whole genome shotgun (WGS) entry which is preliminary data.</text>
</comment>
<evidence type="ECO:0000313" key="2">
    <source>
        <dbReference type="Proteomes" id="UP000217784"/>
    </source>
</evidence>
<dbReference type="Proteomes" id="UP000217784">
    <property type="component" value="Unassembled WGS sequence"/>
</dbReference>
<dbReference type="AlphaFoldDB" id="A0A2A2H4H0"/>
<keyword evidence="2" id="KW-1185">Reference proteome</keyword>
<dbReference type="RefSeq" id="WP_069585237.1">
    <property type="nucleotide sequence ID" value="NZ_LMVM01000023.1"/>
</dbReference>
<gene>
    <name evidence="1" type="ORF">ASJ80_04975</name>
</gene>
<sequence length="132" mass="14698">MAFISAPICPAATETRITEIENIYVKHGDKTSISAGGQLNEGSRWVDIDGKYLTFTVSDINGTKIISKTEKINFWDGKASVDIDTYNLIPGRYIIDVKYMGNKYLCPCKAHASLVVISPHINFQNQNPRCNL</sequence>